<dbReference type="InterPro" id="IPR003500">
    <property type="entry name" value="RpiB_LacA_LacB"/>
</dbReference>
<organism evidence="5 6">
    <name type="scientific">Abyssobacteria bacterium (strain SURF_5)</name>
    <dbReference type="NCBI Taxonomy" id="2093360"/>
    <lineage>
        <taxon>Bacteria</taxon>
        <taxon>Pseudomonadati</taxon>
        <taxon>Candidatus Hydrogenedentota</taxon>
        <taxon>Candidatus Abyssobacteria</taxon>
    </lineage>
</organism>
<feature type="binding site" evidence="4">
    <location>
        <begin position="8"/>
        <end position="9"/>
    </location>
    <ligand>
        <name>D-ribulose 5-phosphate</name>
        <dbReference type="ChEBI" id="CHEBI:58121"/>
    </ligand>
</feature>
<feature type="binding site" evidence="4">
    <location>
        <position position="132"/>
    </location>
    <ligand>
        <name>D-ribulose 5-phosphate</name>
        <dbReference type="ChEBI" id="CHEBI:58121"/>
    </ligand>
</feature>
<sequence length="149" mass="16440">MKLAIASDHAGFELKEDLRNYLARAGHAVEDFGCYEPESCDYPDYAQKLCEAVLANLVERGILICGTGLGMSYAANRYPGIRAALCTNTYMAEMSRSHNDANILVMGARLIDGAAARDVLDVWLKTPFEGGRHLRRIQKIENGTRTTGR</sequence>
<dbReference type="SUPFAM" id="SSF89623">
    <property type="entry name" value="Ribose/Galactose isomerase RpiB/AlsB"/>
    <property type="match status" value="1"/>
</dbReference>
<dbReference type="GO" id="GO:0004751">
    <property type="term" value="F:ribose-5-phosphate isomerase activity"/>
    <property type="evidence" value="ECO:0007669"/>
    <property type="project" value="UniProtKB-EC"/>
</dbReference>
<evidence type="ECO:0000256" key="1">
    <source>
        <dbReference type="ARBA" id="ARBA00008754"/>
    </source>
</evidence>
<dbReference type="PIRSF" id="PIRSF005384">
    <property type="entry name" value="RpiB_LacA_B"/>
    <property type="match status" value="1"/>
</dbReference>
<dbReference type="GO" id="GO:0019316">
    <property type="term" value="P:D-allose catabolic process"/>
    <property type="evidence" value="ECO:0007669"/>
    <property type="project" value="TreeGrafter"/>
</dbReference>
<dbReference type="EC" id="5.3.1.6" evidence="5"/>
<dbReference type="EMBL" id="QZKU01000043">
    <property type="protein sequence ID" value="RJP23759.1"/>
    <property type="molecule type" value="Genomic_DNA"/>
</dbReference>
<name>A0A3A4NY14_ABYX5</name>
<dbReference type="GO" id="GO:0009052">
    <property type="term" value="P:pentose-phosphate shunt, non-oxidative branch"/>
    <property type="evidence" value="ECO:0007669"/>
    <property type="project" value="TreeGrafter"/>
</dbReference>
<protein>
    <submittedName>
        <fullName evidence="5">Ribose 5-phosphate isomerase B</fullName>
        <ecNumber evidence="5">5.3.1.6</ecNumber>
    </submittedName>
</protein>
<dbReference type="Gene3D" id="3.40.1400.10">
    <property type="entry name" value="Sugar-phosphate isomerase, RpiB/LacA/LacB"/>
    <property type="match status" value="1"/>
</dbReference>
<evidence type="ECO:0000313" key="5">
    <source>
        <dbReference type="EMBL" id="RJP23759.1"/>
    </source>
</evidence>
<reference evidence="5 6" key="1">
    <citation type="journal article" date="2017" name="ISME J.">
        <title>Energy and carbon metabolisms in a deep terrestrial subsurface fluid microbial community.</title>
        <authorList>
            <person name="Momper L."/>
            <person name="Jungbluth S.P."/>
            <person name="Lee M.D."/>
            <person name="Amend J.P."/>
        </authorList>
    </citation>
    <scope>NUCLEOTIDE SEQUENCE [LARGE SCALE GENOMIC DNA]</scope>
    <source>
        <strain evidence="5">SURF_5</strain>
    </source>
</reference>
<dbReference type="InterPro" id="IPR036569">
    <property type="entry name" value="RpiB_LacA_LacB_sf"/>
</dbReference>
<accession>A0A3A4NY14</accession>
<feature type="active site" description="Proton donor" evidence="3">
    <location>
        <position position="98"/>
    </location>
</feature>
<comment type="caution">
    <text evidence="5">The sequence shown here is derived from an EMBL/GenBank/DDBJ whole genome shotgun (WGS) entry which is preliminary data.</text>
</comment>
<dbReference type="NCBIfam" id="NF004051">
    <property type="entry name" value="PRK05571.1"/>
    <property type="match status" value="1"/>
</dbReference>
<gene>
    <name evidence="5" type="primary">rpiB</name>
    <name evidence="5" type="ORF">C4520_05775</name>
</gene>
<dbReference type="PANTHER" id="PTHR30345">
    <property type="entry name" value="RIBOSE-5-PHOSPHATE ISOMERASE B"/>
    <property type="match status" value="1"/>
</dbReference>
<dbReference type="Proteomes" id="UP000265882">
    <property type="component" value="Unassembled WGS sequence"/>
</dbReference>
<evidence type="ECO:0000256" key="4">
    <source>
        <dbReference type="PIRSR" id="PIRSR005384-2"/>
    </source>
</evidence>
<dbReference type="AlphaFoldDB" id="A0A3A4NY14"/>
<feature type="active site" description="Proton acceptor" evidence="3">
    <location>
        <position position="65"/>
    </location>
</feature>
<keyword evidence="2 5" id="KW-0413">Isomerase</keyword>
<feature type="binding site" evidence="4">
    <location>
        <begin position="66"/>
        <end position="70"/>
    </location>
    <ligand>
        <name>D-ribulose 5-phosphate</name>
        <dbReference type="ChEBI" id="CHEBI:58121"/>
    </ligand>
</feature>
<dbReference type="InterPro" id="IPR004785">
    <property type="entry name" value="RpiB"/>
</dbReference>
<proteinExistence type="inferred from homology"/>
<dbReference type="Pfam" id="PF02502">
    <property type="entry name" value="LacAB_rpiB"/>
    <property type="match status" value="1"/>
</dbReference>
<feature type="binding site" evidence="4">
    <location>
        <position position="109"/>
    </location>
    <ligand>
        <name>D-ribulose 5-phosphate</name>
        <dbReference type="ChEBI" id="CHEBI:58121"/>
    </ligand>
</feature>
<comment type="similarity">
    <text evidence="1">Belongs to the LacAB/RpiB family.</text>
</comment>
<feature type="binding site" evidence="4">
    <location>
        <position position="136"/>
    </location>
    <ligand>
        <name>D-ribulose 5-phosphate</name>
        <dbReference type="ChEBI" id="CHEBI:58121"/>
    </ligand>
</feature>
<dbReference type="NCBIfam" id="TIGR01120">
    <property type="entry name" value="rpiB"/>
    <property type="match status" value="1"/>
</dbReference>
<dbReference type="NCBIfam" id="TIGR00689">
    <property type="entry name" value="rpiB_lacA_lacB"/>
    <property type="match status" value="1"/>
</dbReference>
<evidence type="ECO:0000256" key="3">
    <source>
        <dbReference type="PIRSR" id="PIRSR005384-1"/>
    </source>
</evidence>
<evidence type="ECO:0000256" key="2">
    <source>
        <dbReference type="ARBA" id="ARBA00023235"/>
    </source>
</evidence>
<feature type="binding site" evidence="4">
    <location>
        <position position="99"/>
    </location>
    <ligand>
        <name>D-ribulose 5-phosphate</name>
        <dbReference type="ChEBI" id="CHEBI:58121"/>
    </ligand>
</feature>
<evidence type="ECO:0000313" key="6">
    <source>
        <dbReference type="Proteomes" id="UP000265882"/>
    </source>
</evidence>
<dbReference type="PANTHER" id="PTHR30345:SF0">
    <property type="entry name" value="DNA DAMAGE-REPAIR_TOLERATION PROTEIN DRT102"/>
    <property type="match status" value="1"/>
</dbReference>